<evidence type="ECO:0000256" key="7">
    <source>
        <dbReference type="ARBA" id="ARBA00022679"/>
    </source>
</evidence>
<evidence type="ECO:0000256" key="12">
    <source>
        <dbReference type="ARBA" id="ARBA00023242"/>
    </source>
</evidence>
<keyword evidence="9 17" id="KW-0418">Kinase</keyword>
<comment type="catalytic activity">
    <reaction evidence="14 17">
        <text>uridine + ATP = UMP + ADP + H(+)</text>
        <dbReference type="Rhea" id="RHEA:16825"/>
        <dbReference type="ChEBI" id="CHEBI:15378"/>
        <dbReference type="ChEBI" id="CHEBI:16704"/>
        <dbReference type="ChEBI" id="CHEBI:30616"/>
        <dbReference type="ChEBI" id="CHEBI:57865"/>
        <dbReference type="ChEBI" id="CHEBI:456216"/>
        <dbReference type="EC" id="2.7.1.48"/>
    </reaction>
</comment>
<keyword evidence="6" id="KW-0597">Phosphoprotein</keyword>
<comment type="pathway">
    <text evidence="17">Pyrimidine metabolism; CTP biosynthesis via salvage pathway; CTP from cytidine: step 1/3.</text>
</comment>
<keyword evidence="5" id="KW-0963">Cytoplasm</keyword>
<evidence type="ECO:0000259" key="20">
    <source>
        <dbReference type="Pfam" id="PF14681"/>
    </source>
</evidence>
<feature type="compositionally biased region" description="Basic and acidic residues" evidence="18">
    <location>
        <begin position="20"/>
        <end position="30"/>
    </location>
</feature>
<dbReference type="Proteomes" id="UP001328107">
    <property type="component" value="Unassembled WGS sequence"/>
</dbReference>
<gene>
    <name evidence="21" type="ORF">PMAYCL1PPCAC_18803</name>
</gene>
<name>A0AAN5CQ99_9BILA</name>
<evidence type="ECO:0000256" key="1">
    <source>
        <dbReference type="ARBA" id="ARBA00004123"/>
    </source>
</evidence>
<sequence length="567" mass="62772">DSPNPINMGKKNGSAGDGEAQARKGVKIEEVPSYYNSSGSSVNELVENEQRSPSPPAARRRLRTLSGSKGDNQIMTTKTGRRIYTKGRPPWYDRGGQTMKKPFVIGICGGSASGKTTVAEAIIERLEVPWVTILSMDSFYKVLNEEQKKSARDSNFNFDHPDAFDFDLLKDVLARLKEGKSVEVPVYDFSTHSRSSNAKTMYGADVLIFEGILAFHREDINQMMDMKVFVDTDADTRLARRLARDISERGRDTKGVLDQYLRFVKPAFDTFIAPGTKVADIIVPRGGDNFVAIDLIVKRVKTELASRGYNACGGGENGLAQQRASLLCSETPNELPESLHIVKQTPQVLGLHTFIRNKDTKRDELIFYAERLMRILIEEALNFMPHKEVTVEVTPGVNEIGRRMDGDICGVAIMRAGETMENSLRSVVKDCKMGKILIQTNEKTLEPELYYLRLPKDIHKYKVLLLDATVASGAAAMMAIRILVDHDVPEENISILSLLMAEPGVHALAYAFPKVRLVTTAVDPSLSDQYFVLPGMGNFGDRYYGTEISDDDSDAFCGACSEGGISD</sequence>
<keyword evidence="12" id="KW-0539">Nucleus</keyword>
<comment type="subcellular location">
    <subcellularLocation>
        <location evidence="2">Cytoplasm</location>
    </subcellularLocation>
    <subcellularLocation>
        <location evidence="1">Nucleus</location>
    </subcellularLocation>
</comment>
<proteinExistence type="inferred from homology"/>
<dbReference type="EC" id="2.7.1.48" evidence="17"/>
<dbReference type="NCBIfam" id="NF004018">
    <property type="entry name" value="PRK05480.1"/>
    <property type="match status" value="1"/>
</dbReference>
<evidence type="ECO:0000256" key="5">
    <source>
        <dbReference type="ARBA" id="ARBA00022490"/>
    </source>
</evidence>
<protein>
    <recommendedName>
        <fullName evidence="17">Uridine kinase</fullName>
        <ecNumber evidence="17">2.7.1.48</ecNumber>
    </recommendedName>
</protein>
<keyword evidence="22" id="KW-1185">Reference proteome</keyword>
<dbReference type="InterPro" id="IPR027417">
    <property type="entry name" value="P-loop_NTPase"/>
</dbReference>
<feature type="domain" description="Phosphoribosyltransferase" evidence="20">
    <location>
        <begin position="342"/>
        <end position="546"/>
    </location>
</feature>
<evidence type="ECO:0000256" key="16">
    <source>
        <dbReference type="ARBA" id="ARBA00065923"/>
    </source>
</evidence>
<evidence type="ECO:0000256" key="10">
    <source>
        <dbReference type="ARBA" id="ARBA00022840"/>
    </source>
</evidence>
<dbReference type="NCBIfam" id="TIGR00235">
    <property type="entry name" value="udk"/>
    <property type="match status" value="1"/>
</dbReference>
<dbReference type="NCBIfam" id="NF001097">
    <property type="entry name" value="PRK00129.1"/>
    <property type="match status" value="1"/>
</dbReference>
<comment type="function">
    <text evidence="15">May contribute to UTP accumulation needed for blast transformation and proliferation.</text>
</comment>
<evidence type="ECO:0000256" key="15">
    <source>
        <dbReference type="ARBA" id="ARBA00056790"/>
    </source>
</evidence>
<dbReference type="InterPro" id="IPR000836">
    <property type="entry name" value="PRTase_dom"/>
</dbReference>
<evidence type="ECO:0000256" key="3">
    <source>
        <dbReference type="ARBA" id="ARBA00004690"/>
    </source>
</evidence>
<evidence type="ECO:0000313" key="22">
    <source>
        <dbReference type="Proteomes" id="UP001328107"/>
    </source>
</evidence>
<organism evidence="21 22">
    <name type="scientific">Pristionchus mayeri</name>
    <dbReference type="NCBI Taxonomy" id="1317129"/>
    <lineage>
        <taxon>Eukaryota</taxon>
        <taxon>Metazoa</taxon>
        <taxon>Ecdysozoa</taxon>
        <taxon>Nematoda</taxon>
        <taxon>Chromadorea</taxon>
        <taxon>Rhabditida</taxon>
        <taxon>Rhabditina</taxon>
        <taxon>Diplogasteromorpha</taxon>
        <taxon>Diplogasteroidea</taxon>
        <taxon>Neodiplogasteridae</taxon>
        <taxon>Pristionchus</taxon>
    </lineage>
</organism>
<dbReference type="Gene3D" id="3.40.50.2020">
    <property type="match status" value="1"/>
</dbReference>
<feature type="non-terminal residue" evidence="21">
    <location>
        <position position="1"/>
    </location>
</feature>
<feature type="compositionally biased region" description="Polar residues" evidence="18">
    <location>
        <begin position="34"/>
        <end position="43"/>
    </location>
</feature>
<dbReference type="FunFam" id="3.40.50.2020:FF:000010">
    <property type="entry name" value="Uridine-cytidine kinase"/>
    <property type="match status" value="1"/>
</dbReference>
<dbReference type="GO" id="GO:0005634">
    <property type="term" value="C:nucleus"/>
    <property type="evidence" value="ECO:0007669"/>
    <property type="project" value="UniProtKB-SubCell"/>
</dbReference>
<keyword evidence="10 17" id="KW-0067">ATP-binding</keyword>
<evidence type="ECO:0000256" key="4">
    <source>
        <dbReference type="ARBA" id="ARBA00005408"/>
    </source>
</evidence>
<evidence type="ECO:0000256" key="17">
    <source>
        <dbReference type="RuleBase" id="RU003825"/>
    </source>
</evidence>
<evidence type="ECO:0000256" key="11">
    <source>
        <dbReference type="ARBA" id="ARBA00022843"/>
    </source>
</evidence>
<dbReference type="GO" id="GO:0005737">
    <property type="term" value="C:cytoplasm"/>
    <property type="evidence" value="ECO:0007669"/>
    <property type="project" value="UniProtKB-SubCell"/>
</dbReference>
<dbReference type="GO" id="GO:0005524">
    <property type="term" value="F:ATP binding"/>
    <property type="evidence" value="ECO:0007669"/>
    <property type="project" value="UniProtKB-KW"/>
</dbReference>
<dbReference type="Gene3D" id="3.40.50.300">
    <property type="entry name" value="P-loop containing nucleotide triphosphate hydrolases"/>
    <property type="match status" value="1"/>
</dbReference>
<evidence type="ECO:0000256" key="18">
    <source>
        <dbReference type="SAM" id="MobiDB-lite"/>
    </source>
</evidence>
<comment type="catalytic activity">
    <reaction evidence="13 17">
        <text>cytidine + ATP = CMP + ADP + H(+)</text>
        <dbReference type="Rhea" id="RHEA:24674"/>
        <dbReference type="ChEBI" id="CHEBI:15378"/>
        <dbReference type="ChEBI" id="CHEBI:17562"/>
        <dbReference type="ChEBI" id="CHEBI:30616"/>
        <dbReference type="ChEBI" id="CHEBI:60377"/>
        <dbReference type="ChEBI" id="CHEBI:456216"/>
        <dbReference type="EC" id="2.7.1.48"/>
    </reaction>
</comment>
<dbReference type="FunFam" id="3.40.50.300:FF:000200">
    <property type="entry name" value="Uridine-cytidine kinase"/>
    <property type="match status" value="1"/>
</dbReference>
<comment type="caution">
    <text evidence="21">The sequence shown here is derived from an EMBL/GenBank/DDBJ whole genome shotgun (WGS) entry which is preliminary data.</text>
</comment>
<evidence type="ECO:0000256" key="9">
    <source>
        <dbReference type="ARBA" id="ARBA00022777"/>
    </source>
</evidence>
<reference evidence="22" key="1">
    <citation type="submission" date="2022-10" db="EMBL/GenBank/DDBJ databases">
        <title>Genome assembly of Pristionchus species.</title>
        <authorList>
            <person name="Yoshida K."/>
            <person name="Sommer R.J."/>
        </authorList>
    </citation>
    <scope>NUCLEOTIDE SEQUENCE [LARGE SCALE GENOMIC DNA]</scope>
    <source>
        <strain evidence="22">RS5460</strain>
    </source>
</reference>
<dbReference type="Pfam" id="PF00485">
    <property type="entry name" value="PRK"/>
    <property type="match status" value="1"/>
</dbReference>
<evidence type="ECO:0000313" key="21">
    <source>
        <dbReference type="EMBL" id="GMR48608.1"/>
    </source>
</evidence>
<evidence type="ECO:0000256" key="8">
    <source>
        <dbReference type="ARBA" id="ARBA00022741"/>
    </source>
</evidence>
<dbReference type="CDD" id="cd02023">
    <property type="entry name" value="UMPK"/>
    <property type="match status" value="1"/>
</dbReference>
<accession>A0AAN5CQ99</accession>
<keyword evidence="11" id="KW-0832">Ubl conjugation</keyword>
<evidence type="ECO:0000256" key="14">
    <source>
        <dbReference type="ARBA" id="ARBA00048909"/>
    </source>
</evidence>
<evidence type="ECO:0000256" key="13">
    <source>
        <dbReference type="ARBA" id="ARBA00047436"/>
    </source>
</evidence>
<feature type="region of interest" description="Disordered" evidence="18">
    <location>
        <begin position="1"/>
        <end position="59"/>
    </location>
</feature>
<dbReference type="InterPro" id="IPR000764">
    <property type="entry name" value="Uridine_kinase-like"/>
</dbReference>
<dbReference type="PANTHER" id="PTHR10285">
    <property type="entry name" value="URIDINE KINASE"/>
    <property type="match status" value="1"/>
</dbReference>
<comment type="similarity">
    <text evidence="4 17">Belongs to the uridine kinase family.</text>
</comment>
<dbReference type="GO" id="GO:0004849">
    <property type="term" value="F:uridine kinase activity"/>
    <property type="evidence" value="ECO:0007669"/>
    <property type="project" value="UniProtKB-EC"/>
</dbReference>
<dbReference type="SUPFAM" id="SSF52540">
    <property type="entry name" value="P-loop containing nucleoside triphosphate hydrolases"/>
    <property type="match status" value="1"/>
</dbReference>
<dbReference type="AlphaFoldDB" id="A0AAN5CQ99"/>
<dbReference type="InterPro" id="IPR006083">
    <property type="entry name" value="PRK/URK"/>
</dbReference>
<evidence type="ECO:0000256" key="2">
    <source>
        <dbReference type="ARBA" id="ARBA00004496"/>
    </source>
</evidence>
<dbReference type="GO" id="GO:0008655">
    <property type="term" value="P:pyrimidine-containing compound salvage"/>
    <property type="evidence" value="ECO:0007669"/>
    <property type="project" value="UniProtKB-ARBA"/>
</dbReference>
<keyword evidence="7 17" id="KW-0808">Transferase</keyword>
<keyword evidence="8 17" id="KW-0547">Nucleotide-binding</keyword>
<dbReference type="InterPro" id="IPR029057">
    <property type="entry name" value="PRTase-like"/>
</dbReference>
<dbReference type="SUPFAM" id="SSF53271">
    <property type="entry name" value="PRTase-like"/>
    <property type="match status" value="1"/>
</dbReference>
<dbReference type="EMBL" id="BTRK01000004">
    <property type="protein sequence ID" value="GMR48608.1"/>
    <property type="molecule type" value="Genomic_DNA"/>
</dbReference>
<dbReference type="PRINTS" id="PR00988">
    <property type="entry name" value="URIDINKINASE"/>
</dbReference>
<dbReference type="CDD" id="cd06223">
    <property type="entry name" value="PRTases_typeI"/>
    <property type="match status" value="1"/>
</dbReference>
<dbReference type="Pfam" id="PF14681">
    <property type="entry name" value="UPRTase"/>
    <property type="match status" value="1"/>
</dbReference>
<comment type="pathway">
    <text evidence="3 17">Pyrimidine metabolism; UMP biosynthesis via salvage pathway; UMP from uridine: step 1/1.</text>
</comment>
<feature type="domain" description="Phosphoribulokinase/uridine kinase" evidence="19">
    <location>
        <begin position="104"/>
        <end position="291"/>
    </location>
</feature>
<comment type="subunit">
    <text evidence="16">Interacts with RNF19B.</text>
</comment>
<evidence type="ECO:0000256" key="6">
    <source>
        <dbReference type="ARBA" id="ARBA00022553"/>
    </source>
</evidence>
<evidence type="ECO:0000259" key="19">
    <source>
        <dbReference type="Pfam" id="PF00485"/>
    </source>
</evidence>